<keyword evidence="7" id="KW-1185">Reference proteome</keyword>
<keyword evidence="2 4" id="KW-0378">Hydrolase</keyword>
<evidence type="ECO:0000256" key="2">
    <source>
        <dbReference type="ARBA" id="ARBA00022801"/>
    </source>
</evidence>
<dbReference type="Pfam" id="PF00293">
    <property type="entry name" value="NUDIX"/>
    <property type="match status" value="1"/>
</dbReference>
<dbReference type="PANTHER" id="PTHR43046">
    <property type="entry name" value="GDP-MANNOSE MANNOSYL HYDROLASE"/>
    <property type="match status" value="1"/>
</dbReference>
<protein>
    <submittedName>
        <fullName evidence="6">NUDIX domain-containing protein</fullName>
    </submittedName>
</protein>
<sequence>MARLLSVELTMMVMIENQKGQILVQDRQKSDWPGWTFPGGHVEENEGSLQAAIREIKEETGLAVTPFLKGVAEWNHLSTRSRELAFLYTAYTTEEPNTEANLFWVNKSELQTHTLAGTLNDLLPVFFGEVQHYYQED</sequence>
<dbReference type="PANTHER" id="PTHR43046:SF12">
    <property type="entry name" value="GDP-MANNOSE MANNOSYL HYDROLASE"/>
    <property type="match status" value="1"/>
</dbReference>
<dbReference type="EMBL" id="JAFREM010000004">
    <property type="protein sequence ID" value="MBO1305065.1"/>
    <property type="molecule type" value="Genomic_DNA"/>
</dbReference>
<organism evidence="6 7">
    <name type="scientific">Candidatus Enterococcus moelleringii</name>
    <dbReference type="NCBI Taxonomy" id="2815325"/>
    <lineage>
        <taxon>Bacteria</taxon>
        <taxon>Bacillati</taxon>
        <taxon>Bacillota</taxon>
        <taxon>Bacilli</taxon>
        <taxon>Lactobacillales</taxon>
        <taxon>Enterococcaceae</taxon>
        <taxon>Enterococcus</taxon>
    </lineage>
</organism>
<proteinExistence type="inferred from homology"/>
<comment type="caution">
    <text evidence="6">The sequence shown here is derived from an EMBL/GenBank/DDBJ whole genome shotgun (WGS) entry which is preliminary data.</text>
</comment>
<dbReference type="PRINTS" id="PR00502">
    <property type="entry name" value="NUDIXFAMILY"/>
</dbReference>
<keyword evidence="3" id="KW-0460">Magnesium</keyword>
<dbReference type="InterPro" id="IPR020476">
    <property type="entry name" value="Nudix_hydrolase"/>
</dbReference>
<evidence type="ECO:0000259" key="5">
    <source>
        <dbReference type="PROSITE" id="PS51462"/>
    </source>
</evidence>
<evidence type="ECO:0000313" key="7">
    <source>
        <dbReference type="Proteomes" id="UP000664601"/>
    </source>
</evidence>
<comment type="cofactor">
    <cofactor evidence="1">
        <name>Mg(2+)</name>
        <dbReference type="ChEBI" id="CHEBI:18420"/>
    </cofactor>
</comment>
<dbReference type="RefSeq" id="WP_207672009.1">
    <property type="nucleotide sequence ID" value="NZ_JAFREM010000004.1"/>
</dbReference>
<reference evidence="6 7" key="1">
    <citation type="submission" date="2021-03" db="EMBL/GenBank/DDBJ databases">
        <title>Enterococcal diversity collection.</title>
        <authorList>
            <person name="Gilmore M.S."/>
            <person name="Schwartzman J."/>
            <person name="Van Tyne D."/>
            <person name="Martin M."/>
            <person name="Earl A.M."/>
            <person name="Manson A.L."/>
            <person name="Straub T."/>
            <person name="Salamzade R."/>
            <person name="Saavedra J."/>
            <person name="Lebreton F."/>
            <person name="Prichula J."/>
            <person name="Schaufler K."/>
            <person name="Gaca A."/>
            <person name="Sgardioli B."/>
            <person name="Wagenaar J."/>
            <person name="Strong T."/>
        </authorList>
    </citation>
    <scope>NUCLEOTIDE SEQUENCE [LARGE SCALE GENOMIC DNA]</scope>
    <source>
        <strain evidence="6 7">669A</strain>
    </source>
</reference>
<dbReference type="PROSITE" id="PS51462">
    <property type="entry name" value="NUDIX"/>
    <property type="match status" value="1"/>
</dbReference>
<evidence type="ECO:0000256" key="1">
    <source>
        <dbReference type="ARBA" id="ARBA00001946"/>
    </source>
</evidence>
<feature type="domain" description="Nudix hydrolase" evidence="5">
    <location>
        <begin position="6"/>
        <end position="127"/>
    </location>
</feature>
<accession>A0ABS3L617</accession>
<dbReference type="Proteomes" id="UP000664601">
    <property type="component" value="Unassembled WGS sequence"/>
</dbReference>
<dbReference type="SUPFAM" id="SSF55811">
    <property type="entry name" value="Nudix"/>
    <property type="match status" value="1"/>
</dbReference>
<dbReference type="PROSITE" id="PS00893">
    <property type="entry name" value="NUDIX_BOX"/>
    <property type="match status" value="1"/>
</dbReference>
<name>A0ABS3L617_9ENTE</name>
<evidence type="ECO:0000313" key="6">
    <source>
        <dbReference type="EMBL" id="MBO1305065.1"/>
    </source>
</evidence>
<evidence type="ECO:0000256" key="4">
    <source>
        <dbReference type="RuleBase" id="RU003476"/>
    </source>
</evidence>
<gene>
    <name evidence="6" type="ORF">JZO70_02750</name>
</gene>
<dbReference type="CDD" id="cd18875">
    <property type="entry name" value="NUDIX_Hydrolase"/>
    <property type="match status" value="1"/>
</dbReference>
<comment type="similarity">
    <text evidence="4">Belongs to the Nudix hydrolase family.</text>
</comment>
<evidence type="ECO:0000256" key="3">
    <source>
        <dbReference type="ARBA" id="ARBA00022842"/>
    </source>
</evidence>
<dbReference type="InterPro" id="IPR000086">
    <property type="entry name" value="NUDIX_hydrolase_dom"/>
</dbReference>
<dbReference type="InterPro" id="IPR020084">
    <property type="entry name" value="NUDIX_hydrolase_CS"/>
</dbReference>
<dbReference type="Gene3D" id="3.90.79.10">
    <property type="entry name" value="Nucleoside Triphosphate Pyrophosphohydrolase"/>
    <property type="match status" value="1"/>
</dbReference>
<dbReference type="InterPro" id="IPR015797">
    <property type="entry name" value="NUDIX_hydrolase-like_dom_sf"/>
</dbReference>